<comment type="caution">
    <text evidence="3">The sequence shown here is derived from an EMBL/GenBank/DDBJ whole genome shotgun (WGS) entry which is preliminary data.</text>
</comment>
<feature type="domain" description="SGNH hydrolase-type esterase" evidence="2">
    <location>
        <begin position="54"/>
        <end position="257"/>
    </location>
</feature>
<dbReference type="CDD" id="cd00229">
    <property type="entry name" value="SGNH_hydrolase"/>
    <property type="match status" value="1"/>
</dbReference>
<accession>A0ABW4RXT7</accession>
<keyword evidence="4" id="KW-1185">Reference proteome</keyword>
<dbReference type="GO" id="GO:0016787">
    <property type="term" value="F:hydrolase activity"/>
    <property type="evidence" value="ECO:0007669"/>
    <property type="project" value="UniProtKB-KW"/>
</dbReference>
<dbReference type="Proteomes" id="UP001597326">
    <property type="component" value="Unassembled WGS sequence"/>
</dbReference>
<evidence type="ECO:0000259" key="2">
    <source>
        <dbReference type="Pfam" id="PF13472"/>
    </source>
</evidence>
<dbReference type="Gene3D" id="3.40.50.1110">
    <property type="entry name" value="SGNH hydrolase"/>
    <property type="match status" value="1"/>
</dbReference>
<feature type="signal peptide" evidence="1">
    <location>
        <begin position="1"/>
        <end position="27"/>
    </location>
</feature>
<gene>
    <name evidence="3" type="ORF">ACFSCS_12085</name>
</gene>
<evidence type="ECO:0000313" key="4">
    <source>
        <dbReference type="Proteomes" id="UP001597326"/>
    </source>
</evidence>
<keyword evidence="1" id="KW-0732">Signal</keyword>
<proteinExistence type="predicted"/>
<evidence type="ECO:0000256" key="1">
    <source>
        <dbReference type="SAM" id="SignalP"/>
    </source>
</evidence>
<dbReference type="PROSITE" id="PS51257">
    <property type="entry name" value="PROKAR_LIPOPROTEIN"/>
    <property type="match status" value="1"/>
</dbReference>
<feature type="chain" id="PRO_5046991183" evidence="1">
    <location>
        <begin position="28"/>
        <end position="270"/>
    </location>
</feature>
<dbReference type="EMBL" id="JBHUFZ010000028">
    <property type="protein sequence ID" value="MFD1890915.1"/>
    <property type="molecule type" value="Genomic_DNA"/>
</dbReference>
<organism evidence="3 4">
    <name type="scientific">Luteococcus peritonei</name>
    <dbReference type="NCBI Taxonomy" id="88874"/>
    <lineage>
        <taxon>Bacteria</taxon>
        <taxon>Bacillati</taxon>
        <taxon>Actinomycetota</taxon>
        <taxon>Actinomycetes</taxon>
        <taxon>Propionibacteriales</taxon>
        <taxon>Propionibacteriaceae</taxon>
        <taxon>Luteococcus</taxon>
    </lineage>
</organism>
<keyword evidence="3" id="KW-0378">Hydrolase</keyword>
<name>A0ABW4RXT7_9ACTN</name>
<evidence type="ECO:0000313" key="3">
    <source>
        <dbReference type="EMBL" id="MFD1890915.1"/>
    </source>
</evidence>
<sequence>MSMARGGPRSCLAALCLAALATVGGCAAPPAALPHASSSPGPVVATGPLHVVGLGDSVMAGTNCDCDPPLLGYQQSLARRSGRPVVAEDETVAGLSAQQLAVNLAQDAELRQQLATADVVLLVVGANDVVDLAGRRSTTGCPASCYQPVVDTMARSLDQVLATLDELRPGRAGTVLVGDYWNVLPDGRKARVVEDAAELAWSHEVTDAVNRAMATVVDRRGMVLVDLLTPFRGGDGSKDPSGLLADDGDHPNAEGVKLLVTTFLAATPAD</sequence>
<reference evidence="4" key="1">
    <citation type="journal article" date="2019" name="Int. J. Syst. Evol. Microbiol.">
        <title>The Global Catalogue of Microorganisms (GCM) 10K type strain sequencing project: providing services to taxonomists for standard genome sequencing and annotation.</title>
        <authorList>
            <consortium name="The Broad Institute Genomics Platform"/>
            <consortium name="The Broad Institute Genome Sequencing Center for Infectious Disease"/>
            <person name="Wu L."/>
            <person name="Ma J."/>
        </authorList>
    </citation>
    <scope>NUCLEOTIDE SEQUENCE [LARGE SCALE GENOMIC DNA]</scope>
    <source>
        <strain evidence="4">CAIM 431</strain>
    </source>
</reference>
<dbReference type="SUPFAM" id="SSF52266">
    <property type="entry name" value="SGNH hydrolase"/>
    <property type="match status" value="1"/>
</dbReference>
<protein>
    <submittedName>
        <fullName evidence="3">SGNH/GDSL hydrolase family protein</fullName>
    </submittedName>
</protein>
<dbReference type="InterPro" id="IPR036514">
    <property type="entry name" value="SGNH_hydro_sf"/>
</dbReference>
<dbReference type="Pfam" id="PF13472">
    <property type="entry name" value="Lipase_GDSL_2"/>
    <property type="match status" value="1"/>
</dbReference>
<dbReference type="RefSeq" id="WP_343874507.1">
    <property type="nucleotide sequence ID" value="NZ_BAAAIX010000026.1"/>
</dbReference>
<dbReference type="InterPro" id="IPR013830">
    <property type="entry name" value="SGNH_hydro"/>
</dbReference>